<accession>A0A1Y6BHW2</accession>
<organism evidence="2 3">
    <name type="scientific">Pseudobacteriovorax antillogorgiicola</name>
    <dbReference type="NCBI Taxonomy" id="1513793"/>
    <lineage>
        <taxon>Bacteria</taxon>
        <taxon>Pseudomonadati</taxon>
        <taxon>Bdellovibrionota</taxon>
        <taxon>Oligoflexia</taxon>
        <taxon>Oligoflexales</taxon>
        <taxon>Pseudobacteriovoracaceae</taxon>
        <taxon>Pseudobacteriovorax</taxon>
    </lineage>
</organism>
<evidence type="ECO:0008006" key="4">
    <source>
        <dbReference type="Google" id="ProtNLM"/>
    </source>
</evidence>
<keyword evidence="3" id="KW-1185">Reference proteome</keyword>
<dbReference type="PROSITE" id="PS51257">
    <property type="entry name" value="PROKAR_LIPOPROTEIN"/>
    <property type="match status" value="1"/>
</dbReference>
<name>A0A1Y6BHW2_9BACT</name>
<dbReference type="AlphaFoldDB" id="A0A1Y6BHW2"/>
<evidence type="ECO:0000313" key="3">
    <source>
        <dbReference type="Proteomes" id="UP000192907"/>
    </source>
</evidence>
<dbReference type="Proteomes" id="UP000192907">
    <property type="component" value="Unassembled WGS sequence"/>
</dbReference>
<keyword evidence="1" id="KW-0732">Signal</keyword>
<dbReference type="EMBL" id="FWZT01000005">
    <property type="protein sequence ID" value="SMF12569.1"/>
    <property type="molecule type" value="Genomic_DNA"/>
</dbReference>
<dbReference type="STRING" id="1513793.SAMN06296036_105179"/>
<feature type="signal peptide" evidence="1">
    <location>
        <begin position="1"/>
        <end position="19"/>
    </location>
</feature>
<reference evidence="3" key="1">
    <citation type="submission" date="2017-04" db="EMBL/GenBank/DDBJ databases">
        <authorList>
            <person name="Varghese N."/>
            <person name="Submissions S."/>
        </authorList>
    </citation>
    <scope>NUCLEOTIDE SEQUENCE [LARGE SCALE GENOMIC DNA]</scope>
    <source>
        <strain evidence="3">RKEM611</strain>
    </source>
</reference>
<feature type="chain" id="PRO_5012599428" description="Lipoprotein" evidence="1">
    <location>
        <begin position="20"/>
        <end position="83"/>
    </location>
</feature>
<sequence>MRLACIFLFLSLMSACVTDDLKMSMVSAKALIDMRCPDEVRVQGLGNDRFAAACTSVNKGRGLYRVKCGNFPKSCKVYRLRKQ</sequence>
<evidence type="ECO:0000313" key="2">
    <source>
        <dbReference type="EMBL" id="SMF12569.1"/>
    </source>
</evidence>
<gene>
    <name evidence="2" type="ORF">SAMN06296036_105179</name>
</gene>
<evidence type="ECO:0000256" key="1">
    <source>
        <dbReference type="SAM" id="SignalP"/>
    </source>
</evidence>
<protein>
    <recommendedName>
        <fullName evidence="4">Lipoprotein</fullName>
    </recommendedName>
</protein>
<proteinExistence type="predicted"/>